<proteinExistence type="predicted"/>
<feature type="domain" description="Calcineurin-like phosphoesterase" evidence="1">
    <location>
        <begin position="226"/>
        <end position="446"/>
    </location>
</feature>
<evidence type="ECO:0000313" key="2">
    <source>
        <dbReference type="EMBL" id="CDR30155.1"/>
    </source>
</evidence>
<dbReference type="InterPro" id="IPR006439">
    <property type="entry name" value="HAD-SF_hydro_IA"/>
</dbReference>
<dbReference type="PANTHER" id="PTHR32440">
    <property type="entry name" value="PHOSPHATASE DCR2-RELATED-RELATED"/>
    <property type="match status" value="1"/>
</dbReference>
<dbReference type="EMBL" id="LK028559">
    <property type="protein sequence ID" value="CDR30155.1"/>
    <property type="molecule type" value="Genomic_DNA"/>
</dbReference>
<dbReference type="InterPro" id="IPR036412">
    <property type="entry name" value="HAD-like_sf"/>
</dbReference>
<organism evidence="2 3">
    <name type="scientific">Acholeplasma oculi</name>
    <dbReference type="NCBI Taxonomy" id="35623"/>
    <lineage>
        <taxon>Bacteria</taxon>
        <taxon>Bacillati</taxon>
        <taxon>Mycoplasmatota</taxon>
        <taxon>Mollicutes</taxon>
        <taxon>Acholeplasmatales</taxon>
        <taxon>Acholeplasmataceae</taxon>
        <taxon>Acholeplasma</taxon>
    </lineage>
</organism>
<dbReference type="PANTHER" id="PTHR32440:SF11">
    <property type="entry name" value="METALLOPHOSPHOESTERASE DOMAIN-CONTAINING PROTEIN"/>
    <property type="match status" value="1"/>
</dbReference>
<dbReference type="Gene3D" id="3.60.21.10">
    <property type="match status" value="1"/>
</dbReference>
<dbReference type="HOGENOM" id="CLU_544721_0_0_14"/>
<gene>
    <name evidence="2" type="ORF">Aocu_00820</name>
</gene>
<dbReference type="RefSeq" id="WP_045748749.1">
    <property type="nucleotide sequence ID" value="NZ_FUZK01000002.1"/>
</dbReference>
<evidence type="ECO:0000259" key="1">
    <source>
        <dbReference type="Pfam" id="PF00149"/>
    </source>
</evidence>
<dbReference type="OrthoDB" id="9816081at2"/>
<sequence>MIKAIVFDMDGTLIDSDSLVLEIYKRLTAYEKPQTPLESMDIESVFALSYPEVLLKLYGKVDPTHLDFIHETHKNLKHKLLRKYPRVDEVMIALKKRGYFIGVFTSELRSIAIDELTILGLYDLIDHLVAYDDVKNPKPNPDGLYDMMNFFKCKAHEIMMVGDQLTDVFAAKNSDVEVILMDHYNKKPMHIKKHFDLVINDPMELLDKIDNLNKLYLEMPLNRDLKMIQFTDLHLMNDDKDLKTFQLIHDFVLDEKPDFIVFTGDQTMSKDAPFLYQKLGQFMDTLKTPFTFVFGNHDLDGGNTYETLIEAIKDAKYLKFDQGPKHLGYSNFSIKLMDKNEVIGKLIFMDSHIEDTYVIKDVKAWGYGSITKDQVDWYRLKTNLKKPHLIFFHIPLRDVLEVDKNALNYKGVYEENPCVQGMDFGFFEAVIKHGLAKGIFVGHDHYNDFEFTKNGVLLAYGRVSGHYEYGAKGFKKGARFFYLNKEGQMKTEVKLWSEDI</sequence>
<dbReference type="GO" id="GO:0005737">
    <property type="term" value="C:cytoplasm"/>
    <property type="evidence" value="ECO:0007669"/>
    <property type="project" value="TreeGrafter"/>
</dbReference>
<dbReference type="Proteomes" id="UP000032434">
    <property type="component" value="Chromosome 1"/>
</dbReference>
<dbReference type="InterPro" id="IPR023214">
    <property type="entry name" value="HAD_sf"/>
</dbReference>
<dbReference type="AlphaFoldDB" id="A0A061A8C6"/>
<evidence type="ECO:0000313" key="3">
    <source>
        <dbReference type="Proteomes" id="UP000032434"/>
    </source>
</evidence>
<dbReference type="InterPro" id="IPR029052">
    <property type="entry name" value="Metallo-depent_PP-like"/>
</dbReference>
<protein>
    <submittedName>
        <fullName evidence="2">Bifunctional Calcineurin-like phosphoesterase and HAD hydrolase (Subfamily IA)</fullName>
    </submittedName>
</protein>
<dbReference type="InParanoid" id="A0A061A8C6"/>
<dbReference type="Gene3D" id="1.10.150.240">
    <property type="entry name" value="Putative phosphatase, domain 2"/>
    <property type="match status" value="1"/>
</dbReference>
<dbReference type="InterPro" id="IPR041492">
    <property type="entry name" value="HAD_2"/>
</dbReference>
<dbReference type="SUPFAM" id="SSF56784">
    <property type="entry name" value="HAD-like"/>
    <property type="match status" value="1"/>
</dbReference>
<dbReference type="Pfam" id="PF13419">
    <property type="entry name" value="HAD_2"/>
    <property type="match status" value="1"/>
</dbReference>
<dbReference type="Pfam" id="PF00149">
    <property type="entry name" value="Metallophos"/>
    <property type="match status" value="1"/>
</dbReference>
<keyword evidence="2" id="KW-0378">Hydrolase</keyword>
<dbReference type="SUPFAM" id="SSF56300">
    <property type="entry name" value="Metallo-dependent phosphatases"/>
    <property type="match status" value="1"/>
</dbReference>
<dbReference type="InterPro" id="IPR004843">
    <property type="entry name" value="Calcineurin-like_PHP"/>
</dbReference>
<name>A0A061A8C6_9MOLU</name>
<accession>A0A061A8C6</accession>
<dbReference type="SFLD" id="SFLDG01129">
    <property type="entry name" value="C1.5:_HAD__Beta-PGM__Phosphata"/>
    <property type="match status" value="1"/>
</dbReference>
<dbReference type="SFLD" id="SFLDS00003">
    <property type="entry name" value="Haloacid_Dehalogenase"/>
    <property type="match status" value="1"/>
</dbReference>
<dbReference type="Gene3D" id="3.40.50.1000">
    <property type="entry name" value="HAD superfamily/HAD-like"/>
    <property type="match status" value="1"/>
</dbReference>
<dbReference type="InterPro" id="IPR023198">
    <property type="entry name" value="PGP-like_dom2"/>
</dbReference>
<dbReference type="STRING" id="35623.Aocu_00820"/>
<dbReference type="PATRIC" id="fig|35623.3.peg.81"/>
<keyword evidence="3" id="KW-1185">Reference proteome</keyword>
<dbReference type="PRINTS" id="PR00413">
    <property type="entry name" value="HADHALOGNASE"/>
</dbReference>
<dbReference type="KEGG" id="aoc:Aocu_00820"/>
<dbReference type="GO" id="GO:0016788">
    <property type="term" value="F:hydrolase activity, acting on ester bonds"/>
    <property type="evidence" value="ECO:0007669"/>
    <property type="project" value="TreeGrafter"/>
</dbReference>
<reference evidence="3" key="1">
    <citation type="submission" date="2014-05" db="EMBL/GenBank/DDBJ databases">
        <authorList>
            <person name="Kube M."/>
        </authorList>
    </citation>
    <scope>NUCLEOTIDE SEQUENCE [LARGE SCALE GENOMIC DNA]</scope>
</reference>